<dbReference type="GO" id="GO:0008233">
    <property type="term" value="F:peptidase activity"/>
    <property type="evidence" value="ECO:0007669"/>
    <property type="project" value="UniProtKB-KW"/>
</dbReference>
<name>A0A2P4YHS3_9STRA</name>
<keyword evidence="2" id="KW-0378">Hydrolase</keyword>
<comment type="caution">
    <text evidence="2">The sequence shown here is derived from an EMBL/GenBank/DDBJ whole genome shotgun (WGS) entry which is preliminary data.</text>
</comment>
<evidence type="ECO:0000313" key="2">
    <source>
        <dbReference type="EMBL" id="POM77372.1"/>
    </source>
</evidence>
<dbReference type="Proteomes" id="UP000237271">
    <property type="component" value="Unassembled WGS sequence"/>
</dbReference>
<protein>
    <submittedName>
        <fullName evidence="2">Serine protease</fullName>
    </submittedName>
</protein>
<evidence type="ECO:0000313" key="3">
    <source>
        <dbReference type="Proteomes" id="UP000237271"/>
    </source>
</evidence>
<dbReference type="OrthoDB" id="10665576at2759"/>
<keyword evidence="1" id="KW-0732">Signal</keyword>
<feature type="chain" id="PRO_5015173124" evidence="1">
    <location>
        <begin position="19"/>
        <end position="145"/>
    </location>
</feature>
<sequence length="145" mass="15312">MWAISGLFAVGLLGRCSAALQDAQGLEFADAAAFCAFHCSPALLSQPSQCSSTLCGRRRALETAENGQIDVLSCNTVEQNASTLAFSLTLSSADSAQVFQGFHDAFFQAYDAMLGGDSVTADACQLAFLQDKLLPSVQDDDSEQE</sequence>
<organism evidence="2 3">
    <name type="scientific">Phytophthora palmivora</name>
    <dbReference type="NCBI Taxonomy" id="4796"/>
    <lineage>
        <taxon>Eukaryota</taxon>
        <taxon>Sar</taxon>
        <taxon>Stramenopiles</taxon>
        <taxon>Oomycota</taxon>
        <taxon>Peronosporomycetes</taxon>
        <taxon>Peronosporales</taxon>
        <taxon>Peronosporaceae</taxon>
        <taxon>Phytophthora</taxon>
    </lineage>
</organism>
<dbReference type="GO" id="GO:0006508">
    <property type="term" value="P:proteolysis"/>
    <property type="evidence" value="ECO:0007669"/>
    <property type="project" value="UniProtKB-KW"/>
</dbReference>
<feature type="signal peptide" evidence="1">
    <location>
        <begin position="1"/>
        <end position="18"/>
    </location>
</feature>
<gene>
    <name evidence="2" type="ORF">PHPALM_5252</name>
</gene>
<keyword evidence="2" id="KW-0645">Protease</keyword>
<feature type="non-terminal residue" evidence="2">
    <location>
        <position position="145"/>
    </location>
</feature>
<proteinExistence type="predicted"/>
<accession>A0A2P4YHS3</accession>
<keyword evidence="3" id="KW-1185">Reference proteome</keyword>
<dbReference type="AlphaFoldDB" id="A0A2P4YHS3"/>
<dbReference type="EMBL" id="NCKW01002672">
    <property type="protein sequence ID" value="POM77372.1"/>
    <property type="molecule type" value="Genomic_DNA"/>
</dbReference>
<reference evidence="2 3" key="1">
    <citation type="journal article" date="2017" name="Genome Biol. Evol.">
        <title>Phytophthora megakarya and P. palmivora, closely related causal agents of cacao black pod rot, underwent increases in genome sizes and gene numbers by different mechanisms.</title>
        <authorList>
            <person name="Ali S.S."/>
            <person name="Shao J."/>
            <person name="Lary D.J."/>
            <person name="Kronmiller B."/>
            <person name="Shen D."/>
            <person name="Strem M.D."/>
            <person name="Amoako-Attah I."/>
            <person name="Akrofi A.Y."/>
            <person name="Begoude B.A."/>
            <person name="Ten Hoopen G.M."/>
            <person name="Coulibaly K."/>
            <person name="Kebe B.I."/>
            <person name="Melnick R.L."/>
            <person name="Guiltinan M.J."/>
            <person name="Tyler B.M."/>
            <person name="Meinhardt L.W."/>
            <person name="Bailey B.A."/>
        </authorList>
    </citation>
    <scope>NUCLEOTIDE SEQUENCE [LARGE SCALE GENOMIC DNA]</scope>
    <source>
        <strain evidence="3">sbr112.9</strain>
    </source>
</reference>
<evidence type="ECO:0000256" key="1">
    <source>
        <dbReference type="SAM" id="SignalP"/>
    </source>
</evidence>